<protein>
    <submittedName>
        <fullName evidence="1">Uncharacterized protein</fullName>
    </submittedName>
</protein>
<accession>A0ACB8BEL5</accession>
<dbReference type="EMBL" id="MU266457">
    <property type="protein sequence ID" value="KAH7923278.1"/>
    <property type="molecule type" value="Genomic_DNA"/>
</dbReference>
<name>A0ACB8BEL5_9AGAM</name>
<keyword evidence="2" id="KW-1185">Reference proteome</keyword>
<evidence type="ECO:0000313" key="2">
    <source>
        <dbReference type="Proteomes" id="UP000790709"/>
    </source>
</evidence>
<proteinExistence type="predicted"/>
<evidence type="ECO:0000313" key="1">
    <source>
        <dbReference type="EMBL" id="KAH7923278.1"/>
    </source>
</evidence>
<organism evidence="1 2">
    <name type="scientific">Leucogyrophana mollusca</name>
    <dbReference type="NCBI Taxonomy" id="85980"/>
    <lineage>
        <taxon>Eukaryota</taxon>
        <taxon>Fungi</taxon>
        <taxon>Dikarya</taxon>
        <taxon>Basidiomycota</taxon>
        <taxon>Agaricomycotina</taxon>
        <taxon>Agaricomycetes</taxon>
        <taxon>Agaricomycetidae</taxon>
        <taxon>Boletales</taxon>
        <taxon>Boletales incertae sedis</taxon>
        <taxon>Leucogyrophana</taxon>
    </lineage>
</organism>
<reference evidence="1" key="1">
    <citation type="journal article" date="2021" name="New Phytol.">
        <title>Evolutionary innovations through gain and loss of genes in the ectomycorrhizal Boletales.</title>
        <authorList>
            <person name="Wu G."/>
            <person name="Miyauchi S."/>
            <person name="Morin E."/>
            <person name="Kuo A."/>
            <person name="Drula E."/>
            <person name="Varga T."/>
            <person name="Kohler A."/>
            <person name="Feng B."/>
            <person name="Cao Y."/>
            <person name="Lipzen A."/>
            <person name="Daum C."/>
            <person name="Hundley H."/>
            <person name="Pangilinan J."/>
            <person name="Johnson J."/>
            <person name="Barry K."/>
            <person name="LaButti K."/>
            <person name="Ng V."/>
            <person name="Ahrendt S."/>
            <person name="Min B."/>
            <person name="Choi I.G."/>
            <person name="Park H."/>
            <person name="Plett J.M."/>
            <person name="Magnuson J."/>
            <person name="Spatafora J.W."/>
            <person name="Nagy L.G."/>
            <person name="Henrissat B."/>
            <person name="Grigoriev I.V."/>
            <person name="Yang Z.L."/>
            <person name="Xu J."/>
            <person name="Martin F.M."/>
        </authorList>
    </citation>
    <scope>NUCLEOTIDE SEQUENCE</scope>
    <source>
        <strain evidence="1">KUC20120723A-06</strain>
    </source>
</reference>
<comment type="caution">
    <text evidence="1">The sequence shown here is derived from an EMBL/GenBank/DDBJ whole genome shotgun (WGS) entry which is preliminary data.</text>
</comment>
<sequence>MHPKRSHPSANLLSTLLRHAALLMPETISYLQHVCLVTSTQALFASAARGSLFHMMGKGATATDALLAHTHTTDTIRVRDVGTGGGVLRLRAETWHVVLALLDHRPPTYFGTRLVIEAPPLLPKIRGTHLQEPAQHRSGPSQTNTIPSQSTPSNASLATLSVCAIIVPLSSEKHRLAYKAGKGRGNDVGAYREWIVPAIVDFERSDDNGMDEYAWKPKHDLPKFDDDDRSSIRDPQPQHFSRRAPPPHAFQEAQNSYAEYAHRATGQRGAPSPGTRGSRFCG</sequence>
<gene>
    <name evidence="1" type="ORF">BV22DRAFT_1130778</name>
</gene>
<dbReference type="Proteomes" id="UP000790709">
    <property type="component" value="Unassembled WGS sequence"/>
</dbReference>